<dbReference type="NCBIfam" id="TIGR00638">
    <property type="entry name" value="Mop"/>
    <property type="match status" value="1"/>
</dbReference>
<dbReference type="PROSITE" id="PS51866">
    <property type="entry name" value="MOP"/>
    <property type="match status" value="1"/>
</dbReference>
<reference evidence="7 8" key="1">
    <citation type="journal article" date="2019" name="Int. J. Syst. Evol. Microbiol.">
        <title>The Global Catalogue of Microorganisms (GCM) 10K type strain sequencing project: providing services to taxonomists for standard genome sequencing and annotation.</title>
        <authorList>
            <consortium name="The Broad Institute Genomics Platform"/>
            <consortium name="The Broad Institute Genome Sequencing Center for Infectious Disease"/>
            <person name="Wu L."/>
            <person name="Ma J."/>
        </authorList>
    </citation>
    <scope>NUCLEOTIDE SEQUENCE [LARGE SCALE GENOMIC DNA]</scope>
    <source>
        <strain evidence="7 8">DT85</strain>
    </source>
</reference>
<proteinExistence type="inferred from homology"/>
<keyword evidence="3" id="KW-0813">Transport</keyword>
<dbReference type="AlphaFoldDB" id="A0ABD5ZPE0"/>
<dbReference type="InterPro" id="IPR051815">
    <property type="entry name" value="Molybdate_resp_trans_reg"/>
</dbReference>
<dbReference type="InterPro" id="IPR008995">
    <property type="entry name" value="Mo/tungstate-bd_C_term_dom"/>
</dbReference>
<evidence type="ECO:0000259" key="6">
    <source>
        <dbReference type="PROSITE" id="PS51866"/>
    </source>
</evidence>
<dbReference type="PANTHER" id="PTHR30432:SF1">
    <property type="entry name" value="DNA-BINDING TRANSCRIPTIONAL DUAL REGULATOR MODE"/>
    <property type="match status" value="1"/>
</dbReference>
<protein>
    <submittedName>
        <fullName evidence="7">TOBE domain-containing protein</fullName>
    </submittedName>
</protein>
<dbReference type="EMBL" id="JBHTAP010000001">
    <property type="protein sequence ID" value="MFC7235441.1"/>
    <property type="molecule type" value="Genomic_DNA"/>
</dbReference>
<dbReference type="PIRSF" id="PIRSF005763">
    <property type="entry name" value="Txn_reg_ModE"/>
    <property type="match status" value="1"/>
</dbReference>
<sequence>MDAEFDARLHEGDVSFDARDAALLRAVDEAGSLNAAAGELGRSYARAHERLTALEAAFGPLVERTRGGAGGGGSELTDGARDLLARFDRLRAGFDAVAAVEETVLDGRVTERDGELAAVETAAGTVRALVPPGADRVALTLRADAVTLHAPAEVPDADATSARNRLAGTVTALDRGAAVVRVAVDVGADDPLAALVTTDSADRLGLEAGASVVASFKATATRGVET</sequence>
<name>A0ABD5ZPE0_9EURY</name>
<keyword evidence="8" id="KW-1185">Reference proteome</keyword>
<comment type="caution">
    <text evidence="7">The sequence shown here is derived from an EMBL/GenBank/DDBJ whole genome shotgun (WGS) entry which is preliminary data.</text>
</comment>
<dbReference type="PANTHER" id="PTHR30432">
    <property type="entry name" value="TRANSCRIPTIONAL REGULATOR MODE"/>
    <property type="match status" value="1"/>
</dbReference>
<evidence type="ECO:0000256" key="3">
    <source>
        <dbReference type="ARBA" id="ARBA00022448"/>
    </source>
</evidence>
<evidence type="ECO:0000256" key="2">
    <source>
        <dbReference type="ARBA" id="ARBA00008110"/>
    </source>
</evidence>
<dbReference type="InterPro" id="IPR000847">
    <property type="entry name" value="LysR_HTH_N"/>
</dbReference>
<dbReference type="Proteomes" id="UP001596398">
    <property type="component" value="Unassembled WGS sequence"/>
</dbReference>
<feature type="domain" description="Mop" evidence="6">
    <location>
        <begin position="159"/>
        <end position="225"/>
    </location>
</feature>
<dbReference type="Pfam" id="PF03459">
    <property type="entry name" value="TOBE"/>
    <property type="match status" value="1"/>
</dbReference>
<evidence type="ECO:0000313" key="7">
    <source>
        <dbReference type="EMBL" id="MFC7235441.1"/>
    </source>
</evidence>
<evidence type="ECO:0000256" key="4">
    <source>
        <dbReference type="ARBA" id="ARBA00022505"/>
    </source>
</evidence>
<dbReference type="InterPro" id="IPR036390">
    <property type="entry name" value="WH_DNA-bd_sf"/>
</dbReference>
<dbReference type="InterPro" id="IPR036388">
    <property type="entry name" value="WH-like_DNA-bd_sf"/>
</dbReference>
<dbReference type="GeneID" id="79267134"/>
<dbReference type="SUPFAM" id="SSF50331">
    <property type="entry name" value="MOP-like"/>
    <property type="match status" value="1"/>
</dbReference>
<dbReference type="Gene3D" id="1.10.10.10">
    <property type="entry name" value="Winged helix-like DNA-binding domain superfamily/Winged helix DNA-binding domain"/>
    <property type="match status" value="1"/>
</dbReference>
<evidence type="ECO:0000256" key="1">
    <source>
        <dbReference type="ARBA" id="ARBA00004202"/>
    </source>
</evidence>
<dbReference type="RefSeq" id="WP_276233570.1">
    <property type="nucleotide sequence ID" value="NZ_CP119802.1"/>
</dbReference>
<dbReference type="Gene3D" id="2.40.50.100">
    <property type="match status" value="1"/>
</dbReference>
<evidence type="ECO:0000256" key="5">
    <source>
        <dbReference type="ARBA" id="ARBA00022737"/>
    </source>
</evidence>
<keyword evidence="4" id="KW-0500">Molybdenum</keyword>
<dbReference type="GO" id="GO:0005886">
    <property type="term" value="C:plasma membrane"/>
    <property type="evidence" value="ECO:0007669"/>
    <property type="project" value="UniProtKB-SubCell"/>
</dbReference>
<comment type="subcellular location">
    <subcellularLocation>
        <location evidence="1">Cell membrane</location>
        <topology evidence="1">Peripheral membrane protein</topology>
    </subcellularLocation>
</comment>
<dbReference type="InterPro" id="IPR005116">
    <property type="entry name" value="Transp-assoc_OB_typ1"/>
</dbReference>
<comment type="similarity">
    <text evidence="2">Belongs to the ModE family.</text>
</comment>
<gene>
    <name evidence="7" type="ORF">ACFQJ4_08960</name>
</gene>
<organism evidence="7 8">
    <name type="scientific">Halosegnis marinus</name>
    <dbReference type="NCBI Taxonomy" id="3034023"/>
    <lineage>
        <taxon>Archaea</taxon>
        <taxon>Methanobacteriati</taxon>
        <taxon>Methanobacteriota</taxon>
        <taxon>Stenosarchaea group</taxon>
        <taxon>Halobacteria</taxon>
        <taxon>Halobacteriales</taxon>
        <taxon>Natronomonadaceae</taxon>
        <taxon>Halosegnis</taxon>
    </lineage>
</organism>
<dbReference type="Pfam" id="PF00126">
    <property type="entry name" value="HTH_1"/>
    <property type="match status" value="1"/>
</dbReference>
<evidence type="ECO:0000313" key="8">
    <source>
        <dbReference type="Proteomes" id="UP001596398"/>
    </source>
</evidence>
<dbReference type="InterPro" id="IPR004606">
    <property type="entry name" value="Mop_domain"/>
</dbReference>
<keyword evidence="5" id="KW-0677">Repeat</keyword>
<dbReference type="SUPFAM" id="SSF46785">
    <property type="entry name" value="Winged helix' DNA-binding domain"/>
    <property type="match status" value="1"/>
</dbReference>
<accession>A0ABD5ZPE0</accession>
<dbReference type="InterPro" id="IPR016462">
    <property type="entry name" value="ModE"/>
</dbReference>